<dbReference type="InterPro" id="IPR001199">
    <property type="entry name" value="Cyt_B5-like_heme/steroid-bd"/>
</dbReference>
<comment type="cofactor">
    <cofactor evidence="14 15">
        <name>Zn(2+)</name>
        <dbReference type="ChEBI" id="CHEBI:29105"/>
    </cofactor>
    <text evidence="14 15">Binds 2 Zn(2+) ions per subunit that likely form a catalytic dimetal center.</text>
</comment>
<evidence type="ECO:0000256" key="15">
    <source>
        <dbReference type="PIRSR" id="PIRSR005149-1"/>
    </source>
</evidence>
<keyword evidence="3 14" id="KW-0444">Lipid biosynthesis</keyword>
<dbReference type="SUPFAM" id="SSF55856">
    <property type="entry name" value="Cytochrome b5-like heme/steroid binding domain"/>
    <property type="match status" value="1"/>
</dbReference>
<keyword evidence="13 14" id="KW-0275">Fatty acid biosynthesis</keyword>
<dbReference type="Pfam" id="PF04116">
    <property type="entry name" value="FA_hydroxylase"/>
    <property type="match status" value="1"/>
</dbReference>
<dbReference type="InterPro" id="IPR006694">
    <property type="entry name" value="Fatty_acid_hydroxylase"/>
</dbReference>
<evidence type="ECO:0000256" key="9">
    <source>
        <dbReference type="ARBA" id="ARBA00022989"/>
    </source>
</evidence>
<dbReference type="SMART" id="SM01117">
    <property type="entry name" value="Cyt-b5"/>
    <property type="match status" value="1"/>
</dbReference>
<dbReference type="PROSITE" id="PS50255">
    <property type="entry name" value="CYTOCHROME_B5_2"/>
    <property type="match status" value="1"/>
</dbReference>
<dbReference type="Pfam" id="PF00173">
    <property type="entry name" value="Cyt-b5"/>
    <property type="match status" value="1"/>
</dbReference>
<dbReference type="Proteomes" id="UP001283361">
    <property type="component" value="Unassembled WGS sequence"/>
</dbReference>
<feature type="binding site" description="axial binding residue" evidence="16">
    <location>
        <position position="40"/>
    </location>
    <ligand>
        <name>heme</name>
        <dbReference type="ChEBI" id="CHEBI:30413"/>
    </ligand>
    <ligandPart>
        <name>Fe</name>
        <dbReference type="ChEBI" id="CHEBI:18248"/>
    </ligandPart>
</feature>
<comment type="caution">
    <text evidence="19">The sequence shown here is derived from an EMBL/GenBank/DDBJ whole genome shotgun (WGS) entry which is preliminary data.</text>
</comment>
<dbReference type="PANTHER" id="PTHR12863:SF1">
    <property type="entry name" value="FATTY ACID 2-HYDROXYLASE"/>
    <property type="match status" value="1"/>
</dbReference>
<feature type="binding site" evidence="15">
    <location>
        <position position="304"/>
    </location>
    <ligand>
        <name>Zn(2+)</name>
        <dbReference type="ChEBI" id="CHEBI:29105"/>
        <label>1</label>
    </ligand>
</feature>
<evidence type="ECO:0000256" key="11">
    <source>
        <dbReference type="ARBA" id="ARBA00023098"/>
    </source>
</evidence>
<dbReference type="InterPro" id="IPR014430">
    <property type="entry name" value="Scs7"/>
</dbReference>
<dbReference type="GO" id="GO:0080132">
    <property type="term" value="F:fatty acid 2-hydroxylase activity"/>
    <property type="evidence" value="ECO:0007669"/>
    <property type="project" value="InterPro"/>
</dbReference>
<keyword evidence="5 14" id="KW-0479">Metal-binding</keyword>
<dbReference type="GO" id="GO:0006633">
    <property type="term" value="P:fatty acid biosynthetic process"/>
    <property type="evidence" value="ECO:0007669"/>
    <property type="project" value="UniProtKB-KW"/>
</dbReference>
<name>A0AAE1AEL1_9GAST</name>
<feature type="binding site" evidence="15">
    <location>
        <position position="249"/>
    </location>
    <ligand>
        <name>Zn(2+)</name>
        <dbReference type="ChEBI" id="CHEBI:29105"/>
        <label>1</label>
    </ligand>
</feature>
<evidence type="ECO:0000256" key="10">
    <source>
        <dbReference type="ARBA" id="ARBA00023002"/>
    </source>
</evidence>
<feature type="domain" description="Cytochrome b5 heme-binding" evidence="18">
    <location>
        <begin position="27"/>
        <end position="80"/>
    </location>
</feature>
<evidence type="ECO:0000256" key="8">
    <source>
        <dbReference type="ARBA" id="ARBA00022833"/>
    </source>
</evidence>
<keyword evidence="10 14" id="KW-0560">Oxidoreductase</keyword>
<feature type="transmembrane region" description="Helical" evidence="17">
    <location>
        <begin position="259"/>
        <end position="277"/>
    </location>
</feature>
<feature type="binding site" evidence="15">
    <location>
        <position position="308"/>
    </location>
    <ligand>
        <name>Zn(2+)</name>
        <dbReference type="ChEBI" id="CHEBI:29105"/>
        <label>1</label>
    </ligand>
</feature>
<comment type="subcellular location">
    <subcellularLocation>
        <location evidence="1">Endoplasmic reticulum membrane</location>
        <topology evidence="1">Multi-pass membrane protein</topology>
    </subcellularLocation>
</comment>
<evidence type="ECO:0000256" key="5">
    <source>
        <dbReference type="ARBA" id="ARBA00022723"/>
    </source>
</evidence>
<comment type="cofactor">
    <cofactor evidence="16">
        <name>Fe cation</name>
        <dbReference type="ChEBI" id="CHEBI:24875"/>
    </cofactor>
</comment>
<feature type="binding site" description="axial binding residue" evidence="16">
    <location>
        <position position="67"/>
    </location>
    <ligand>
        <name>heme</name>
        <dbReference type="ChEBI" id="CHEBI:30413"/>
    </ligand>
    <ligandPart>
        <name>Fe</name>
        <dbReference type="ChEBI" id="CHEBI:18248"/>
    </ligandPart>
</feature>
<dbReference type="GO" id="GO:0005506">
    <property type="term" value="F:iron ion binding"/>
    <property type="evidence" value="ECO:0007669"/>
    <property type="project" value="UniProtKB-UniRule"/>
</dbReference>
<comment type="similarity">
    <text evidence="2 14">Belongs to the sterol desaturase family. SCS7 subfamily.</text>
</comment>
<keyword evidence="4 17" id="KW-0812">Transmembrane</keyword>
<evidence type="ECO:0000256" key="7">
    <source>
        <dbReference type="ARBA" id="ARBA00022832"/>
    </source>
</evidence>
<keyword evidence="9 17" id="KW-1133">Transmembrane helix</keyword>
<organism evidence="19 20">
    <name type="scientific">Elysia crispata</name>
    <name type="common">lettuce slug</name>
    <dbReference type="NCBI Taxonomy" id="231223"/>
    <lineage>
        <taxon>Eukaryota</taxon>
        <taxon>Metazoa</taxon>
        <taxon>Spiralia</taxon>
        <taxon>Lophotrochozoa</taxon>
        <taxon>Mollusca</taxon>
        <taxon>Gastropoda</taxon>
        <taxon>Heterobranchia</taxon>
        <taxon>Euthyneura</taxon>
        <taxon>Panpulmonata</taxon>
        <taxon>Sacoglossa</taxon>
        <taxon>Placobranchoidea</taxon>
        <taxon>Plakobranchidae</taxon>
        <taxon>Elysia</taxon>
    </lineage>
</organism>
<evidence type="ECO:0000256" key="14">
    <source>
        <dbReference type="PIRNR" id="PIRNR005149"/>
    </source>
</evidence>
<keyword evidence="7 14" id="KW-0276">Fatty acid metabolism</keyword>
<evidence type="ECO:0000313" key="19">
    <source>
        <dbReference type="EMBL" id="KAK3786484.1"/>
    </source>
</evidence>
<feature type="binding site" evidence="15">
    <location>
        <position position="246"/>
    </location>
    <ligand>
        <name>Zn(2+)</name>
        <dbReference type="ChEBI" id="CHEBI:29105"/>
        <label>1</label>
    </ligand>
</feature>
<feature type="transmembrane region" description="Helical" evidence="17">
    <location>
        <begin position="158"/>
        <end position="179"/>
    </location>
</feature>
<evidence type="ECO:0000256" key="1">
    <source>
        <dbReference type="ARBA" id="ARBA00004477"/>
    </source>
</evidence>
<dbReference type="InterPro" id="IPR036400">
    <property type="entry name" value="Cyt_B5-like_heme/steroid_sf"/>
</dbReference>
<feature type="binding site" evidence="15">
    <location>
        <position position="250"/>
    </location>
    <ligand>
        <name>Zn(2+)</name>
        <dbReference type="ChEBI" id="CHEBI:29105"/>
        <label>1</label>
    </ligand>
</feature>
<dbReference type="AlphaFoldDB" id="A0AAE1AEL1"/>
<dbReference type="PANTHER" id="PTHR12863">
    <property type="entry name" value="FATTY ACID HYDROXYLASE"/>
    <property type="match status" value="1"/>
</dbReference>
<feature type="binding site" evidence="15">
    <location>
        <position position="329"/>
    </location>
    <ligand>
        <name>Zn(2+)</name>
        <dbReference type="ChEBI" id="CHEBI:29105"/>
        <label>1</label>
    </ligand>
</feature>
<proteinExistence type="inferred from homology"/>
<keyword evidence="11 14" id="KW-0443">Lipid metabolism</keyword>
<dbReference type="PIRSF" id="PIRSF005149">
    <property type="entry name" value="IPC-B_HD"/>
    <property type="match status" value="1"/>
</dbReference>
<evidence type="ECO:0000259" key="18">
    <source>
        <dbReference type="PROSITE" id="PS50255"/>
    </source>
</evidence>
<reference evidence="19" key="1">
    <citation type="journal article" date="2023" name="G3 (Bethesda)">
        <title>A reference genome for the long-term kleptoplast-retaining sea slug Elysia crispata morphotype clarki.</title>
        <authorList>
            <person name="Eastman K.E."/>
            <person name="Pendleton A.L."/>
            <person name="Shaikh M.A."/>
            <person name="Suttiyut T."/>
            <person name="Ogas R."/>
            <person name="Tomko P."/>
            <person name="Gavelis G."/>
            <person name="Widhalm J.R."/>
            <person name="Wisecaver J.H."/>
        </authorList>
    </citation>
    <scope>NUCLEOTIDE SEQUENCE</scope>
    <source>
        <strain evidence="19">ECLA1</strain>
    </source>
</reference>
<gene>
    <name evidence="19" type="ORF">RRG08_058540</name>
</gene>
<feature type="binding site" evidence="15">
    <location>
        <position position="325"/>
    </location>
    <ligand>
        <name>Zn(2+)</name>
        <dbReference type="ChEBI" id="CHEBI:29105"/>
        <label>1</label>
    </ligand>
</feature>
<protein>
    <recommendedName>
        <fullName evidence="14">Fatty acid 2-hydroxylase</fullName>
        <ecNumber evidence="14">1.-.-.-</ecNumber>
    </recommendedName>
</protein>
<keyword evidence="16" id="KW-0349">Heme</keyword>
<evidence type="ECO:0000256" key="16">
    <source>
        <dbReference type="PIRSR" id="PIRSR005149-50"/>
    </source>
</evidence>
<evidence type="ECO:0000256" key="13">
    <source>
        <dbReference type="ARBA" id="ARBA00023160"/>
    </source>
</evidence>
<dbReference type="EC" id="1.-.-.-" evidence="14"/>
<evidence type="ECO:0000256" key="3">
    <source>
        <dbReference type="ARBA" id="ARBA00022516"/>
    </source>
</evidence>
<evidence type="ECO:0000256" key="12">
    <source>
        <dbReference type="ARBA" id="ARBA00023136"/>
    </source>
</evidence>
<evidence type="ECO:0000256" key="4">
    <source>
        <dbReference type="ARBA" id="ARBA00022692"/>
    </source>
</evidence>
<keyword evidence="6 14" id="KW-0256">Endoplasmic reticulum</keyword>
<keyword evidence="20" id="KW-1185">Reference proteome</keyword>
<evidence type="ECO:0000313" key="20">
    <source>
        <dbReference type="Proteomes" id="UP001283361"/>
    </source>
</evidence>
<keyword evidence="14 16" id="KW-0408">Iron</keyword>
<dbReference type="Gene3D" id="3.10.120.10">
    <property type="entry name" value="Cytochrome b5-like heme/steroid binding domain"/>
    <property type="match status" value="1"/>
</dbReference>
<evidence type="ECO:0000256" key="17">
    <source>
        <dbReference type="SAM" id="Phobius"/>
    </source>
</evidence>
<feature type="transmembrane region" description="Helical" evidence="17">
    <location>
        <begin position="283"/>
        <end position="300"/>
    </location>
</feature>
<feature type="binding site" evidence="15">
    <location>
        <position position="223"/>
    </location>
    <ligand>
        <name>Zn(2+)</name>
        <dbReference type="ChEBI" id="CHEBI:29105"/>
        <label>1</label>
    </ligand>
</feature>
<keyword evidence="8 15" id="KW-0862">Zinc</keyword>
<evidence type="ECO:0000256" key="2">
    <source>
        <dbReference type="ARBA" id="ARBA00005747"/>
    </source>
</evidence>
<comment type="function">
    <text evidence="14">Catalyzes stereospecific hydroxylation of free fatty acids at the C-2 position to produce (R)-2-hydroxy fatty acids, which are building blocks of sphingolipids and glycosphingolipids common in neural tissue and epidermis. Plays an essential role in the synthesis of galactosphingolipids of the myelin sheath. Responsible for the synthesis of sphingolipids and glycosphingolipids involved in the formation of epidermal lamellar bodies critical for skin permeability barrier. Participates in the synthesis of glycosphingolipids and a fraction of type II wax diesters in sebaceous gland, specifically regulating hair follicle homeostasis. Involved in the synthesis of sphingolipids of plasma membrane rafts, controlling lipid raft mobility and trafficking of raft-associated proteins.</text>
</comment>
<evidence type="ECO:0000256" key="6">
    <source>
        <dbReference type="ARBA" id="ARBA00022824"/>
    </source>
</evidence>
<sequence length="362" mass="42227">MDQKISKYKYEDGKNKSSFPRITLWRHGHLYDVTDFAARHPGGRKLLEKFNGQNVDSVMQDRAIHVHSNAAYTILQKYLVKGEHGSVSRKGTQWQNGDGIFPEHRTLSENFDGYVDWSKPLVGQVEMLGTHYYEWTHQQVDRPIRLFHSDLAEMFTRAYWWMVPLMWCPLIFYMVFSSYNHLSSQPALWPQAMFMTLQYGPGSIPLLLVLGVLFWTLLEYIIHRWLFHLKPPASSQFLIRLHFLFHGQHHKSPMDPMRLVFPPVPASMFGVAFYLLTKLIFPTGMAHAVFAGIIAGYVIYDLTHYYVHHGGTPSIAYFRRLKAYHTLHHYKHQNLGFGISSKMWDFPFCTLISDESVLLKDQ</sequence>
<accession>A0AAE1AEL1</accession>
<feature type="transmembrane region" description="Helical" evidence="17">
    <location>
        <begin position="199"/>
        <end position="222"/>
    </location>
</feature>
<keyword evidence="12 14" id="KW-0472">Membrane</keyword>
<dbReference type="GO" id="GO:0005789">
    <property type="term" value="C:endoplasmic reticulum membrane"/>
    <property type="evidence" value="ECO:0007669"/>
    <property type="project" value="UniProtKB-SubCell"/>
</dbReference>
<feature type="binding site" evidence="15">
    <location>
        <position position="228"/>
    </location>
    <ligand>
        <name>Zn(2+)</name>
        <dbReference type="ChEBI" id="CHEBI:29105"/>
        <label>1</label>
    </ligand>
</feature>
<dbReference type="EMBL" id="JAWDGP010001963">
    <property type="protein sequence ID" value="KAK3786484.1"/>
    <property type="molecule type" value="Genomic_DNA"/>
</dbReference>
<feature type="binding site" evidence="15">
    <location>
        <position position="328"/>
    </location>
    <ligand>
        <name>Zn(2+)</name>
        <dbReference type="ChEBI" id="CHEBI:29105"/>
        <label>1</label>
    </ligand>
</feature>